<keyword evidence="3" id="KW-1185">Reference proteome</keyword>
<sequence>MLMKKVMIPTGKLIFSALFSMVLAVSACTNRSNEQTDTKIITDTTKNEVIDIPYTVAKNYFVRNDFDPSKLLTPKITTQESFDKLFGMATVMGKDGKPTPIDFTRQYAIAVILPAAERRIKLTVEALQQSNQQIILRYTEEDEGSSSTMKMQPFLLLIVDRQYGGHVVVEQM</sequence>
<dbReference type="PROSITE" id="PS51257">
    <property type="entry name" value="PROKAR_LIPOPROTEIN"/>
    <property type="match status" value="1"/>
</dbReference>
<name>A0ABP9AW89_9SPHI</name>
<evidence type="ECO:0008006" key="4">
    <source>
        <dbReference type="Google" id="ProtNLM"/>
    </source>
</evidence>
<evidence type="ECO:0000313" key="2">
    <source>
        <dbReference type="EMBL" id="GAA4786578.1"/>
    </source>
</evidence>
<proteinExistence type="predicted"/>
<evidence type="ECO:0000313" key="3">
    <source>
        <dbReference type="Proteomes" id="UP001501411"/>
    </source>
</evidence>
<comment type="caution">
    <text evidence="2">The sequence shown here is derived from an EMBL/GenBank/DDBJ whole genome shotgun (WGS) entry which is preliminary data.</text>
</comment>
<feature type="chain" id="PRO_5045471662" description="DUF4251 domain-containing protein" evidence="1">
    <location>
        <begin position="28"/>
        <end position="172"/>
    </location>
</feature>
<keyword evidence="1" id="KW-0732">Signal</keyword>
<protein>
    <recommendedName>
        <fullName evidence="4">DUF4251 domain-containing protein</fullName>
    </recommendedName>
</protein>
<feature type="signal peptide" evidence="1">
    <location>
        <begin position="1"/>
        <end position="27"/>
    </location>
</feature>
<dbReference type="Proteomes" id="UP001501411">
    <property type="component" value="Unassembled WGS sequence"/>
</dbReference>
<organism evidence="2 3">
    <name type="scientific">Olivibacter ginsenosidimutans</name>
    <dbReference type="NCBI Taxonomy" id="1176537"/>
    <lineage>
        <taxon>Bacteria</taxon>
        <taxon>Pseudomonadati</taxon>
        <taxon>Bacteroidota</taxon>
        <taxon>Sphingobacteriia</taxon>
        <taxon>Sphingobacteriales</taxon>
        <taxon>Sphingobacteriaceae</taxon>
        <taxon>Olivibacter</taxon>
    </lineage>
</organism>
<accession>A0ABP9AW89</accession>
<reference evidence="3" key="1">
    <citation type="journal article" date="2019" name="Int. J. Syst. Evol. Microbiol.">
        <title>The Global Catalogue of Microorganisms (GCM) 10K type strain sequencing project: providing services to taxonomists for standard genome sequencing and annotation.</title>
        <authorList>
            <consortium name="The Broad Institute Genomics Platform"/>
            <consortium name="The Broad Institute Genome Sequencing Center for Infectious Disease"/>
            <person name="Wu L."/>
            <person name="Ma J."/>
        </authorList>
    </citation>
    <scope>NUCLEOTIDE SEQUENCE [LARGE SCALE GENOMIC DNA]</scope>
    <source>
        <strain evidence="3">JCM 18200</strain>
    </source>
</reference>
<gene>
    <name evidence="2" type="ORF">GCM10023231_13280</name>
</gene>
<evidence type="ECO:0000256" key="1">
    <source>
        <dbReference type="SAM" id="SignalP"/>
    </source>
</evidence>
<dbReference type="EMBL" id="BAABIQ010000006">
    <property type="protein sequence ID" value="GAA4786578.1"/>
    <property type="molecule type" value="Genomic_DNA"/>
</dbReference>